<dbReference type="InterPro" id="IPR050083">
    <property type="entry name" value="HtpX_protease"/>
</dbReference>
<evidence type="ECO:0000256" key="6">
    <source>
        <dbReference type="ARBA" id="ARBA00022801"/>
    </source>
</evidence>
<keyword evidence="5" id="KW-0479">Metal-binding</keyword>
<keyword evidence="14" id="KW-1185">Reference proteome</keyword>
<dbReference type="InterPro" id="IPR001915">
    <property type="entry name" value="Peptidase_M48"/>
</dbReference>
<dbReference type="Proteomes" id="UP000318478">
    <property type="component" value="Unassembled WGS sequence"/>
</dbReference>
<accession>A0A5C5ZFH8</accession>
<dbReference type="CDD" id="cd07340">
    <property type="entry name" value="M48B_Htpx_like"/>
    <property type="match status" value="1"/>
</dbReference>
<evidence type="ECO:0000256" key="8">
    <source>
        <dbReference type="ARBA" id="ARBA00022989"/>
    </source>
</evidence>
<dbReference type="EMBL" id="SJPO01000001">
    <property type="protein sequence ID" value="TWT85777.1"/>
    <property type="molecule type" value="Genomic_DNA"/>
</dbReference>
<comment type="cofactor">
    <cofactor evidence="1">
        <name>Zn(2+)</name>
        <dbReference type="ChEBI" id="CHEBI:29105"/>
    </cofactor>
</comment>
<sequence>MATDFFQRQDAARRSTGMLVVLFLLGVLGIVIAVTAATYAAVENFDIGVRLNALTGQPEDAEAPYRYAIAAGLGSLLIIFGGTIYKIIVLRSGGGQSVAERLGGRRLLYADAGHGERKLLNVVEEMALASGAPAPPVYLLDEDGINAFAAGYSPSDAVIGVTRGAVENLSRDELQGVIAHEFSHILNGDMRMGIRLIGILHGILLLGLVGRWLFEIIVRGGASSGHRRSSNSKGGGGGGAVLVILGVAVALIVIGAIGSLIGGLIKAAVSRQREYLADASAVQFTRNPGGIGGALKRIGGLAFGSRLHAANAAEMSHMYFAQGVWEGFTGLMATHPPLEKRILAVDPQWDGKFPQVKQGARPKSVVAGAAGFLGGDVGRPDAEQTYVPIATVDHAVDQIGEPTELHHEYARDLLEEIPPVVLDSVREPYGARAVVYGLLLDDDPAVREKQYAALGELAQPDVVKLTRELAPVLDATTVNARLPLIDLALPSLRALSPPQYEAFRKSFWALVRADERLGLFEWTLAQVLMRHLTPQFEPVRSPGVQYYGLQKLTGPVSALLSAMAHAGQSPDEAAGAFAAAAAHFPELRLELLPRRESGLSSLQSAMETLATVAPRLRGQLIDACAESICHDGLVNAREAELLRGVSDLLDCPMPPLVAGQTVAAS</sequence>
<evidence type="ECO:0000256" key="4">
    <source>
        <dbReference type="ARBA" id="ARBA00022692"/>
    </source>
</evidence>
<dbReference type="GO" id="GO:0004222">
    <property type="term" value="F:metalloendopeptidase activity"/>
    <property type="evidence" value="ECO:0007669"/>
    <property type="project" value="InterPro"/>
</dbReference>
<feature type="transmembrane region" description="Helical" evidence="11">
    <location>
        <begin position="196"/>
        <end position="218"/>
    </location>
</feature>
<dbReference type="AlphaFoldDB" id="A0A5C5ZFH8"/>
<feature type="domain" description="Peptidase M48" evidence="12">
    <location>
        <begin position="116"/>
        <end position="345"/>
    </location>
</feature>
<dbReference type="RefSeq" id="WP_146584012.1">
    <property type="nucleotide sequence ID" value="NZ_SJPO01000001.1"/>
</dbReference>
<protein>
    <recommendedName>
        <fullName evidence="12">Peptidase M48 domain-containing protein</fullName>
    </recommendedName>
</protein>
<feature type="transmembrane region" description="Helical" evidence="11">
    <location>
        <begin position="238"/>
        <end position="265"/>
    </location>
</feature>
<evidence type="ECO:0000256" key="3">
    <source>
        <dbReference type="ARBA" id="ARBA00022670"/>
    </source>
</evidence>
<keyword evidence="7" id="KW-0862">Zinc</keyword>
<evidence type="ECO:0000313" key="14">
    <source>
        <dbReference type="Proteomes" id="UP000318478"/>
    </source>
</evidence>
<keyword evidence="9" id="KW-0482">Metalloprotease</keyword>
<dbReference type="PANTHER" id="PTHR43221:SF2">
    <property type="entry name" value="PROTEASE HTPX HOMOLOG"/>
    <property type="match status" value="1"/>
</dbReference>
<evidence type="ECO:0000259" key="12">
    <source>
        <dbReference type="Pfam" id="PF01435"/>
    </source>
</evidence>
<evidence type="ECO:0000256" key="7">
    <source>
        <dbReference type="ARBA" id="ARBA00022833"/>
    </source>
</evidence>
<gene>
    <name evidence="13" type="ORF">Pla123a_05840</name>
</gene>
<dbReference type="Gene3D" id="3.30.2010.10">
    <property type="entry name" value="Metalloproteases ('zincins'), catalytic domain"/>
    <property type="match status" value="1"/>
</dbReference>
<keyword evidence="2" id="KW-1003">Cell membrane</keyword>
<dbReference type="OrthoDB" id="15218at2"/>
<keyword evidence="4 11" id="KW-0812">Transmembrane</keyword>
<organism evidence="13 14">
    <name type="scientific">Posidoniimonas polymericola</name>
    <dbReference type="NCBI Taxonomy" id="2528002"/>
    <lineage>
        <taxon>Bacteria</taxon>
        <taxon>Pseudomonadati</taxon>
        <taxon>Planctomycetota</taxon>
        <taxon>Planctomycetia</taxon>
        <taxon>Pirellulales</taxon>
        <taxon>Lacipirellulaceae</taxon>
        <taxon>Posidoniimonas</taxon>
    </lineage>
</organism>
<proteinExistence type="predicted"/>
<feature type="transmembrane region" description="Helical" evidence="11">
    <location>
        <begin position="67"/>
        <end position="88"/>
    </location>
</feature>
<name>A0A5C5ZFH8_9BACT</name>
<evidence type="ECO:0000256" key="11">
    <source>
        <dbReference type="SAM" id="Phobius"/>
    </source>
</evidence>
<evidence type="ECO:0000256" key="2">
    <source>
        <dbReference type="ARBA" id="ARBA00022475"/>
    </source>
</evidence>
<evidence type="ECO:0000256" key="9">
    <source>
        <dbReference type="ARBA" id="ARBA00023049"/>
    </source>
</evidence>
<keyword evidence="3" id="KW-0645">Protease</keyword>
<dbReference type="GO" id="GO:0046872">
    <property type="term" value="F:metal ion binding"/>
    <property type="evidence" value="ECO:0007669"/>
    <property type="project" value="UniProtKB-KW"/>
</dbReference>
<dbReference type="PANTHER" id="PTHR43221">
    <property type="entry name" value="PROTEASE HTPX"/>
    <property type="match status" value="1"/>
</dbReference>
<evidence type="ECO:0000256" key="5">
    <source>
        <dbReference type="ARBA" id="ARBA00022723"/>
    </source>
</evidence>
<dbReference type="Pfam" id="PF01435">
    <property type="entry name" value="Peptidase_M48"/>
    <property type="match status" value="1"/>
</dbReference>
<comment type="caution">
    <text evidence="13">The sequence shown here is derived from an EMBL/GenBank/DDBJ whole genome shotgun (WGS) entry which is preliminary data.</text>
</comment>
<evidence type="ECO:0000313" key="13">
    <source>
        <dbReference type="EMBL" id="TWT85777.1"/>
    </source>
</evidence>
<keyword evidence="8 11" id="KW-1133">Transmembrane helix</keyword>
<reference evidence="13 14" key="1">
    <citation type="submission" date="2019-02" db="EMBL/GenBank/DDBJ databases">
        <title>Deep-cultivation of Planctomycetes and their phenomic and genomic characterization uncovers novel biology.</title>
        <authorList>
            <person name="Wiegand S."/>
            <person name="Jogler M."/>
            <person name="Boedeker C."/>
            <person name="Pinto D."/>
            <person name="Vollmers J."/>
            <person name="Rivas-Marin E."/>
            <person name="Kohn T."/>
            <person name="Peeters S.H."/>
            <person name="Heuer A."/>
            <person name="Rast P."/>
            <person name="Oberbeckmann S."/>
            <person name="Bunk B."/>
            <person name="Jeske O."/>
            <person name="Meyerdierks A."/>
            <person name="Storesund J.E."/>
            <person name="Kallscheuer N."/>
            <person name="Luecker S."/>
            <person name="Lage O.M."/>
            <person name="Pohl T."/>
            <person name="Merkel B.J."/>
            <person name="Hornburger P."/>
            <person name="Mueller R.-W."/>
            <person name="Bruemmer F."/>
            <person name="Labrenz M."/>
            <person name="Spormann A.M."/>
            <person name="Op Den Camp H."/>
            <person name="Overmann J."/>
            <person name="Amann R."/>
            <person name="Jetten M.S.M."/>
            <person name="Mascher T."/>
            <person name="Medema M.H."/>
            <person name="Devos D.P."/>
            <person name="Kaster A.-K."/>
            <person name="Ovreas L."/>
            <person name="Rohde M."/>
            <person name="Galperin M.Y."/>
            <person name="Jogler C."/>
        </authorList>
    </citation>
    <scope>NUCLEOTIDE SEQUENCE [LARGE SCALE GENOMIC DNA]</scope>
    <source>
        <strain evidence="13 14">Pla123a</strain>
    </source>
</reference>
<keyword evidence="10 11" id="KW-0472">Membrane</keyword>
<dbReference type="GO" id="GO:0006508">
    <property type="term" value="P:proteolysis"/>
    <property type="evidence" value="ECO:0007669"/>
    <property type="project" value="UniProtKB-KW"/>
</dbReference>
<keyword evidence="6" id="KW-0378">Hydrolase</keyword>
<evidence type="ECO:0000256" key="10">
    <source>
        <dbReference type="ARBA" id="ARBA00023136"/>
    </source>
</evidence>
<evidence type="ECO:0000256" key="1">
    <source>
        <dbReference type="ARBA" id="ARBA00001947"/>
    </source>
</evidence>
<feature type="transmembrane region" description="Helical" evidence="11">
    <location>
        <begin position="20"/>
        <end position="42"/>
    </location>
</feature>